<keyword evidence="1" id="KW-0812">Transmembrane</keyword>
<dbReference type="InterPro" id="IPR025291">
    <property type="entry name" value="DUF4153"/>
</dbReference>
<feature type="transmembrane region" description="Helical" evidence="1">
    <location>
        <begin position="33"/>
        <end position="49"/>
    </location>
</feature>
<keyword evidence="3" id="KW-1185">Reference proteome</keyword>
<protein>
    <submittedName>
        <fullName evidence="2">DUF4173 domain-containing protein</fullName>
    </submittedName>
</protein>
<dbReference type="Pfam" id="PF13687">
    <property type="entry name" value="DUF4153"/>
    <property type="match status" value="1"/>
</dbReference>
<proteinExistence type="predicted"/>
<keyword evidence="1" id="KW-0472">Membrane</keyword>
<feature type="transmembrane region" description="Helical" evidence="1">
    <location>
        <begin position="246"/>
        <end position="273"/>
    </location>
</feature>
<organism evidence="2 3">
    <name type="scientific">Aquibacillus rhizosphaerae</name>
    <dbReference type="NCBI Taxonomy" id="3051431"/>
    <lineage>
        <taxon>Bacteria</taxon>
        <taxon>Bacillati</taxon>
        <taxon>Bacillota</taxon>
        <taxon>Bacilli</taxon>
        <taxon>Bacillales</taxon>
        <taxon>Bacillaceae</taxon>
        <taxon>Aquibacillus</taxon>
    </lineage>
</organism>
<feature type="transmembrane region" description="Helical" evidence="1">
    <location>
        <begin position="10"/>
        <end position="27"/>
    </location>
</feature>
<name>A0ABT7LAG1_9BACI</name>
<feature type="transmembrane region" description="Helical" evidence="1">
    <location>
        <begin position="293"/>
        <end position="311"/>
    </location>
</feature>
<feature type="transmembrane region" description="Helical" evidence="1">
    <location>
        <begin position="85"/>
        <end position="104"/>
    </location>
</feature>
<sequence length="491" mass="56861">MDIRIVKNDVLFLIVCIGLAILAELSFFHGMIGVSYLIFITGFYAVFFVRYRATIFTHRRIGLLLMVSIWLLSASYFFLDPPFFLYSLNIFIIPFLIFAHIILITSPKQLEWCTPKFIRLMAIKVGLALNYDFLFISHCFNAVFKQMDEEKAQIVKRILLGLAIGIPILAVVTPLLMSADTVFENMLGEIPEFFVNLNIQEQLFRSIIVFLYLVIFFGTFQILTWEKIRSNGITEQQNAEKFSFDSIVVLTVLFLLNGIYLLFTVVQFTYFFGTAVQEGYTYATYARKGFSELIMVTLVNWTILITALSVVKETRTKLKITLQIMYSILIGVSGVMLASAFQRLSLYESAYGFTIDRILAHAFMIFLMIIFTYTFIRIWIEKLSLIHFYIIASLLFYTAINVVSLENIIVDNNIERYEQTGKIDVDYLSRLSSSGLEGMIQLYEKDPNYPDLQMLLIEKKEAIKYDDQNWQSYNIQKHQVRQKLLGLDLDN</sequence>
<keyword evidence="1" id="KW-1133">Transmembrane helix</keyword>
<evidence type="ECO:0000313" key="2">
    <source>
        <dbReference type="EMBL" id="MDL4842864.1"/>
    </source>
</evidence>
<feature type="transmembrane region" description="Helical" evidence="1">
    <location>
        <begin position="388"/>
        <end position="410"/>
    </location>
</feature>
<evidence type="ECO:0000256" key="1">
    <source>
        <dbReference type="SAM" id="Phobius"/>
    </source>
</evidence>
<dbReference type="Proteomes" id="UP001235343">
    <property type="component" value="Unassembled WGS sequence"/>
</dbReference>
<feature type="transmembrane region" description="Helical" evidence="1">
    <location>
        <begin position="323"/>
        <end position="346"/>
    </location>
</feature>
<reference evidence="2 3" key="1">
    <citation type="submission" date="2023-06" db="EMBL/GenBank/DDBJ databases">
        <title>Aquibacillus rhizosphaerae LR5S19.</title>
        <authorList>
            <person name="Sun J.-Q."/>
        </authorList>
    </citation>
    <scope>NUCLEOTIDE SEQUENCE [LARGE SCALE GENOMIC DNA]</scope>
    <source>
        <strain evidence="2 3">LR5S19</strain>
    </source>
</reference>
<accession>A0ABT7LAG1</accession>
<dbReference type="EMBL" id="JASTZU010000063">
    <property type="protein sequence ID" value="MDL4842864.1"/>
    <property type="molecule type" value="Genomic_DNA"/>
</dbReference>
<evidence type="ECO:0000313" key="3">
    <source>
        <dbReference type="Proteomes" id="UP001235343"/>
    </source>
</evidence>
<dbReference type="RefSeq" id="WP_285934159.1">
    <property type="nucleotide sequence ID" value="NZ_JASTZU010000063.1"/>
</dbReference>
<comment type="caution">
    <text evidence="2">The sequence shown here is derived from an EMBL/GenBank/DDBJ whole genome shotgun (WGS) entry which is preliminary data.</text>
</comment>
<gene>
    <name evidence="2" type="ORF">QQS35_20725</name>
</gene>
<feature type="transmembrane region" description="Helical" evidence="1">
    <location>
        <begin position="358"/>
        <end position="376"/>
    </location>
</feature>
<feature type="transmembrane region" description="Helical" evidence="1">
    <location>
        <begin position="203"/>
        <end position="225"/>
    </location>
</feature>
<feature type="transmembrane region" description="Helical" evidence="1">
    <location>
        <begin position="158"/>
        <end position="177"/>
    </location>
</feature>
<feature type="transmembrane region" description="Helical" evidence="1">
    <location>
        <begin position="61"/>
        <end position="79"/>
    </location>
</feature>